<dbReference type="RefSeq" id="WP_238073565.1">
    <property type="nucleotide sequence ID" value="NZ_JAKNJB010000007.1"/>
</dbReference>
<evidence type="ECO:0000313" key="2">
    <source>
        <dbReference type="Proteomes" id="UP001200313"/>
    </source>
</evidence>
<protein>
    <submittedName>
        <fullName evidence="1">Uncharacterized protein</fullName>
    </submittedName>
</protein>
<proteinExistence type="predicted"/>
<reference evidence="1 2" key="1">
    <citation type="submission" date="2022-01" db="EMBL/GenBank/DDBJ databases">
        <title>Collection of gut derived symbiotic bacterial strains cultured from healthy donors.</title>
        <authorList>
            <person name="Lin H."/>
            <person name="Kohout C."/>
            <person name="Waligurski E."/>
            <person name="Pamer E.G."/>
        </authorList>
    </citation>
    <scope>NUCLEOTIDE SEQUENCE [LARGE SCALE GENOMIC DNA]</scope>
    <source>
        <strain evidence="1 2">DFI.3.7</strain>
    </source>
</reference>
<organism evidence="1 2">
    <name type="scientific">Intestinimonas massiliensis</name>
    <name type="common">ex Afouda et al. 2020</name>
    <dbReference type="NCBI Taxonomy" id="1673721"/>
    <lineage>
        <taxon>Bacteria</taxon>
        <taxon>Bacillati</taxon>
        <taxon>Bacillota</taxon>
        <taxon>Clostridia</taxon>
        <taxon>Eubacteriales</taxon>
        <taxon>Intestinimonas</taxon>
    </lineage>
</organism>
<gene>
    <name evidence="1" type="ORF">L0P79_05825</name>
</gene>
<name>A0ABS9M724_9FIRM</name>
<dbReference type="EMBL" id="JAKNJB010000007">
    <property type="protein sequence ID" value="MCG4526597.1"/>
    <property type="molecule type" value="Genomic_DNA"/>
</dbReference>
<accession>A0ABS9M724</accession>
<evidence type="ECO:0000313" key="1">
    <source>
        <dbReference type="EMBL" id="MCG4526597.1"/>
    </source>
</evidence>
<sequence>MADYLSAELYKVVHRKYTWIALGLFLGCGGRRTPTAASSPCPGPCIPW</sequence>
<dbReference type="Proteomes" id="UP001200313">
    <property type="component" value="Unassembled WGS sequence"/>
</dbReference>
<comment type="caution">
    <text evidence="1">The sequence shown here is derived from an EMBL/GenBank/DDBJ whole genome shotgun (WGS) entry which is preliminary data.</text>
</comment>
<keyword evidence="2" id="KW-1185">Reference proteome</keyword>